<name>A0ABQ5T1G4_9ACTN</name>
<organism evidence="1 2">
    <name type="scientific">Nocardioides luteus</name>
    <dbReference type="NCBI Taxonomy" id="1844"/>
    <lineage>
        <taxon>Bacteria</taxon>
        <taxon>Bacillati</taxon>
        <taxon>Actinomycetota</taxon>
        <taxon>Actinomycetes</taxon>
        <taxon>Propionibacteriales</taxon>
        <taxon>Nocardioidaceae</taxon>
        <taxon>Nocardioides</taxon>
    </lineage>
</organism>
<dbReference type="Proteomes" id="UP001142292">
    <property type="component" value="Unassembled WGS sequence"/>
</dbReference>
<sequence length="131" mass="13866">MRWWLSAPALILPLILTGCGSGQDEAVRESAADFNAAVSAKDWARACDLLAPETRGEVESAAKSPCTSALAEEDLPAPGALEQVDVFGTTAEVRYRGDTLFMTEFADGWHLLAAGCTPQPPKPYDCSVHGG</sequence>
<accession>A0ABQ5T1G4</accession>
<protein>
    <recommendedName>
        <fullName evidence="3">Lipoprotein</fullName>
    </recommendedName>
</protein>
<dbReference type="RefSeq" id="WP_189118571.1">
    <property type="nucleotide sequence ID" value="NZ_BMRK01000007.1"/>
</dbReference>
<evidence type="ECO:0000313" key="1">
    <source>
        <dbReference type="EMBL" id="GLJ70115.1"/>
    </source>
</evidence>
<keyword evidence="2" id="KW-1185">Reference proteome</keyword>
<evidence type="ECO:0008006" key="3">
    <source>
        <dbReference type="Google" id="ProtNLM"/>
    </source>
</evidence>
<dbReference type="EMBL" id="BSEL01000010">
    <property type="protein sequence ID" value="GLJ70115.1"/>
    <property type="molecule type" value="Genomic_DNA"/>
</dbReference>
<dbReference type="PROSITE" id="PS51257">
    <property type="entry name" value="PROKAR_LIPOPROTEIN"/>
    <property type="match status" value="1"/>
</dbReference>
<reference evidence="1" key="2">
    <citation type="submission" date="2023-01" db="EMBL/GenBank/DDBJ databases">
        <authorList>
            <person name="Sun Q."/>
            <person name="Evtushenko L."/>
        </authorList>
    </citation>
    <scope>NUCLEOTIDE SEQUENCE</scope>
    <source>
        <strain evidence="1">VKM Ac-1246</strain>
    </source>
</reference>
<proteinExistence type="predicted"/>
<evidence type="ECO:0000313" key="2">
    <source>
        <dbReference type="Proteomes" id="UP001142292"/>
    </source>
</evidence>
<comment type="caution">
    <text evidence="1">The sequence shown here is derived from an EMBL/GenBank/DDBJ whole genome shotgun (WGS) entry which is preliminary data.</text>
</comment>
<reference evidence="1" key="1">
    <citation type="journal article" date="2014" name="Int. J. Syst. Evol. Microbiol.">
        <title>Complete genome of a new Firmicutes species belonging to the dominant human colonic microbiota ('Ruminococcus bicirculans') reveals two chromosomes and a selective capacity to utilize plant glucans.</title>
        <authorList>
            <consortium name="NISC Comparative Sequencing Program"/>
            <person name="Wegmann U."/>
            <person name="Louis P."/>
            <person name="Goesmann A."/>
            <person name="Henrissat B."/>
            <person name="Duncan S.H."/>
            <person name="Flint H.J."/>
        </authorList>
    </citation>
    <scope>NUCLEOTIDE SEQUENCE</scope>
    <source>
        <strain evidence="1">VKM Ac-1246</strain>
    </source>
</reference>
<gene>
    <name evidence="1" type="ORF">GCM10017579_41510</name>
</gene>